<evidence type="ECO:0008006" key="2">
    <source>
        <dbReference type="Google" id="ProtNLM"/>
    </source>
</evidence>
<dbReference type="AlphaFoldDB" id="A0A0F9SPA7"/>
<comment type="caution">
    <text evidence="1">The sequence shown here is derived from an EMBL/GenBank/DDBJ whole genome shotgun (WGS) entry which is preliminary data.</text>
</comment>
<sequence>MQDRKARSDRWRPEEVVVQEIIRKYEGGMSARQLGFEYKVADVTITFLLKRRGVFIRNRSNAKRTNQIKEDIFDIITEESAYWIGFILADGNVYHPPKRSKQLNIGLAERDWEHLEQFKKFVGSNKKLYYNNGGVFLSIYSNKIVEKLVEYDIVPRKSKIAKVPYILKNNRHFWRGMIDGDGWVGKRMLGLCGTLNIITHFKIFICNLSVEIPDVAIIPKTGCYECRYQGGYVDKLLSAIYPSNSIGLDRKFSVVRGV</sequence>
<dbReference type="EMBL" id="LAZR01000395">
    <property type="protein sequence ID" value="KKN70860.1"/>
    <property type="molecule type" value="Genomic_DNA"/>
</dbReference>
<dbReference type="SUPFAM" id="SSF55608">
    <property type="entry name" value="Homing endonucleases"/>
    <property type="match status" value="1"/>
</dbReference>
<dbReference type="InterPro" id="IPR027434">
    <property type="entry name" value="Homing_endonucl"/>
</dbReference>
<name>A0A0F9SPA7_9ZZZZ</name>
<protein>
    <recommendedName>
        <fullName evidence="2">DOD-type homing endonuclease domain-containing protein</fullName>
    </recommendedName>
</protein>
<organism evidence="1">
    <name type="scientific">marine sediment metagenome</name>
    <dbReference type="NCBI Taxonomy" id="412755"/>
    <lineage>
        <taxon>unclassified sequences</taxon>
        <taxon>metagenomes</taxon>
        <taxon>ecological metagenomes</taxon>
    </lineage>
</organism>
<reference evidence="1" key="1">
    <citation type="journal article" date="2015" name="Nature">
        <title>Complex archaea that bridge the gap between prokaryotes and eukaryotes.</title>
        <authorList>
            <person name="Spang A."/>
            <person name="Saw J.H."/>
            <person name="Jorgensen S.L."/>
            <person name="Zaremba-Niedzwiedzka K."/>
            <person name="Martijn J."/>
            <person name="Lind A.E."/>
            <person name="van Eijk R."/>
            <person name="Schleper C."/>
            <person name="Guy L."/>
            <person name="Ettema T.J."/>
        </authorList>
    </citation>
    <scope>NUCLEOTIDE SEQUENCE</scope>
</reference>
<accession>A0A0F9SPA7</accession>
<proteinExistence type="predicted"/>
<gene>
    <name evidence="1" type="ORF">LCGC14_0426430</name>
</gene>
<dbReference type="Gene3D" id="3.10.28.10">
    <property type="entry name" value="Homing endonucleases"/>
    <property type="match status" value="1"/>
</dbReference>
<evidence type="ECO:0000313" key="1">
    <source>
        <dbReference type="EMBL" id="KKN70860.1"/>
    </source>
</evidence>